<keyword evidence="3" id="KW-1185">Reference proteome</keyword>
<dbReference type="EMBL" id="BJZV01000002">
    <property type="protein sequence ID" value="GEP08758.1"/>
    <property type="molecule type" value="Genomic_DNA"/>
</dbReference>
<evidence type="ECO:0000313" key="3">
    <source>
        <dbReference type="Proteomes" id="UP000321750"/>
    </source>
</evidence>
<dbReference type="Proteomes" id="UP000321750">
    <property type="component" value="Unassembled WGS sequence"/>
</dbReference>
<name>A0A512JFP1_9HYPH</name>
<organism evidence="2 3">
    <name type="scientific">Methylobacterium gnaphalii</name>
    <dbReference type="NCBI Taxonomy" id="1010610"/>
    <lineage>
        <taxon>Bacteria</taxon>
        <taxon>Pseudomonadati</taxon>
        <taxon>Pseudomonadota</taxon>
        <taxon>Alphaproteobacteria</taxon>
        <taxon>Hyphomicrobiales</taxon>
        <taxon>Methylobacteriaceae</taxon>
        <taxon>Methylobacterium</taxon>
    </lineage>
</organism>
<evidence type="ECO:0000313" key="2">
    <source>
        <dbReference type="EMBL" id="GEP08758.1"/>
    </source>
</evidence>
<reference evidence="2 3" key="1">
    <citation type="submission" date="2019-07" db="EMBL/GenBank/DDBJ databases">
        <title>Whole genome shotgun sequence of Methylobacterium gnaphalii NBRC 107716.</title>
        <authorList>
            <person name="Hosoyama A."/>
            <person name="Uohara A."/>
            <person name="Ohji S."/>
            <person name="Ichikawa N."/>
        </authorList>
    </citation>
    <scope>NUCLEOTIDE SEQUENCE [LARGE SCALE GENOMIC DNA]</scope>
    <source>
        <strain evidence="2 3">NBRC 107716</strain>
    </source>
</reference>
<protein>
    <submittedName>
        <fullName evidence="2">Uncharacterized protein</fullName>
    </submittedName>
</protein>
<feature type="region of interest" description="Disordered" evidence="1">
    <location>
        <begin position="1"/>
        <end position="66"/>
    </location>
</feature>
<dbReference type="AlphaFoldDB" id="A0A512JFP1"/>
<feature type="compositionally biased region" description="Basic residues" evidence="1">
    <location>
        <begin position="39"/>
        <end position="48"/>
    </location>
</feature>
<gene>
    <name evidence="2" type="ORF">MGN01_06030</name>
</gene>
<proteinExistence type="predicted"/>
<comment type="caution">
    <text evidence="2">The sequence shown here is derived from an EMBL/GenBank/DDBJ whole genome shotgun (WGS) entry which is preliminary data.</text>
</comment>
<accession>A0A512JFP1</accession>
<evidence type="ECO:0000256" key="1">
    <source>
        <dbReference type="SAM" id="MobiDB-lite"/>
    </source>
</evidence>
<sequence length="96" mass="10341">MKAASMTFASPLKAARTGISAQAPARKGRAAAVDGMARRAPRTARRNNRNGTPLQAPSRSDAVPYRLGSNHRMVEIPERPLKRLTRPIAAALGKVR</sequence>